<dbReference type="Proteomes" id="UP000001307">
    <property type="component" value="Unassembled WGS sequence"/>
</dbReference>
<gene>
    <name evidence="3" type="ORF">GSOID_T00006927001</name>
</gene>
<dbReference type="InParanoid" id="E4XWB1"/>
<protein>
    <submittedName>
        <fullName evidence="3">Uncharacterized protein</fullName>
    </submittedName>
</protein>
<keyword evidence="4" id="KW-1185">Reference proteome</keyword>
<keyword evidence="2" id="KW-0812">Transmembrane</keyword>
<evidence type="ECO:0000256" key="2">
    <source>
        <dbReference type="SAM" id="Phobius"/>
    </source>
</evidence>
<feature type="region of interest" description="Disordered" evidence="1">
    <location>
        <begin position="589"/>
        <end position="608"/>
    </location>
</feature>
<evidence type="ECO:0000256" key="1">
    <source>
        <dbReference type="SAM" id="MobiDB-lite"/>
    </source>
</evidence>
<feature type="transmembrane region" description="Helical" evidence="2">
    <location>
        <begin position="566"/>
        <end position="585"/>
    </location>
</feature>
<accession>E4XWB1</accession>
<evidence type="ECO:0000313" key="3">
    <source>
        <dbReference type="EMBL" id="CBY13966.1"/>
    </source>
</evidence>
<proteinExistence type="predicted"/>
<dbReference type="AlphaFoldDB" id="E4XWB1"/>
<dbReference type="EMBL" id="FN653239">
    <property type="protein sequence ID" value="CBY13966.1"/>
    <property type="molecule type" value="Genomic_DNA"/>
</dbReference>
<keyword evidence="2" id="KW-0472">Membrane</keyword>
<keyword evidence="2" id="KW-1133">Transmembrane helix</keyword>
<reference evidence="3" key="1">
    <citation type="journal article" date="2010" name="Science">
        <title>Plasticity of animal genome architecture unmasked by rapid evolution of a pelagic tunicate.</title>
        <authorList>
            <person name="Denoeud F."/>
            <person name="Henriet S."/>
            <person name="Mungpakdee S."/>
            <person name="Aury J.M."/>
            <person name="Da Silva C."/>
            <person name="Brinkmann H."/>
            <person name="Mikhaleva J."/>
            <person name="Olsen L.C."/>
            <person name="Jubin C."/>
            <person name="Canestro C."/>
            <person name="Bouquet J.M."/>
            <person name="Danks G."/>
            <person name="Poulain J."/>
            <person name="Campsteijn C."/>
            <person name="Adamski M."/>
            <person name="Cross I."/>
            <person name="Yadetie F."/>
            <person name="Muffato M."/>
            <person name="Louis A."/>
            <person name="Butcher S."/>
            <person name="Tsagkogeorga G."/>
            <person name="Konrad A."/>
            <person name="Singh S."/>
            <person name="Jensen M.F."/>
            <person name="Cong E.H."/>
            <person name="Eikeseth-Otteraa H."/>
            <person name="Noel B."/>
            <person name="Anthouard V."/>
            <person name="Porcel B.M."/>
            <person name="Kachouri-Lafond R."/>
            <person name="Nishino A."/>
            <person name="Ugolini M."/>
            <person name="Chourrout P."/>
            <person name="Nishida H."/>
            <person name="Aasland R."/>
            <person name="Huzurbazar S."/>
            <person name="Westhof E."/>
            <person name="Delsuc F."/>
            <person name="Lehrach H."/>
            <person name="Reinhardt R."/>
            <person name="Weissenbach J."/>
            <person name="Roy S.W."/>
            <person name="Artiguenave F."/>
            <person name="Postlethwait J.H."/>
            <person name="Manak J.R."/>
            <person name="Thompson E.M."/>
            <person name="Jaillon O."/>
            <person name="Du Pasquier L."/>
            <person name="Boudinot P."/>
            <person name="Liberles D.A."/>
            <person name="Volff J.N."/>
            <person name="Philippe H."/>
            <person name="Lenhard B."/>
            <person name="Roest Crollius H."/>
            <person name="Wincker P."/>
            <person name="Chourrout D."/>
        </authorList>
    </citation>
    <scope>NUCLEOTIDE SEQUENCE [LARGE SCALE GENOMIC DNA]</scope>
</reference>
<dbReference type="OrthoDB" id="10334794at2759"/>
<name>E4XWB1_OIKDI</name>
<sequence length="608" mass="66098">MKLFALFAAVFAQRAENFRNIVNKIPETFTPTAKTSTFSGAGSVQFTTSSFDKKQENLVLVWSEDGAFSSPFNIIANIRPAHSEFEKFDSEFSEDVSFSFPSDSSVAVSINVDESDSRFFYVLSFSDPFSSSDVTHSGDDFSHRANFYLGELQAGYLDVNTMIAAQQTTNGVLGDNGITVSDDLVYRQATQAELEKIGFQGPGIAVDMPNDDWFAAHRSAEYVTFATDYSSAKLMRPKNKEDVIANTKAVLEGWEVEISCGPIPEGDRSTMEVSIEAKTESDEHQSFRAPVSELIVGDKISKKVKVESWHQSTGVWCKFFEGGNLIGYTNPQTFVVNAPTELPAITATYNSPKCGFVGSGAEEEIATCAAASATFPPLFLQWKVIKADGTEELIPTKPTETFSLKLPVVISQEYKDASASCLVYQGTDPALKSAPEFVKSLSPTGSGFSLKKKTSKLDMHVIGRDVTCQSDIFGATTVAEDECSDVQNIEVTNTVNCPLETFYKEATCRIVLVGGGVPLESTYTNDECIAYDMIESNCTESAYKKCPKPDAPEELSELDEGGSGPWFLLFFVCAALGGALLVYLNRSSPNQSGPKVTDSSQSSLLDTV</sequence>
<organism evidence="3">
    <name type="scientific">Oikopleura dioica</name>
    <name type="common">Tunicate</name>
    <dbReference type="NCBI Taxonomy" id="34765"/>
    <lineage>
        <taxon>Eukaryota</taxon>
        <taxon>Metazoa</taxon>
        <taxon>Chordata</taxon>
        <taxon>Tunicata</taxon>
        <taxon>Appendicularia</taxon>
        <taxon>Copelata</taxon>
        <taxon>Oikopleuridae</taxon>
        <taxon>Oikopleura</taxon>
    </lineage>
</organism>
<evidence type="ECO:0000313" key="4">
    <source>
        <dbReference type="Proteomes" id="UP000001307"/>
    </source>
</evidence>